<dbReference type="AlphaFoldDB" id="A0A919XLV7"/>
<sequence length="138" mass="15404">MSIQALPDIRKTILVHAPLQKVWEAVSTPEGMAAWFMPGNLQPVAGHEFILEAGPFGQSPCKVLEVEPEKRLSFAWGKDWTLTFELVQQGDQVEFTLIHSGWTAEQLTEFGEPHELVRGRMDGGWSSIVKKLSAFLEG</sequence>
<evidence type="ECO:0000256" key="1">
    <source>
        <dbReference type="ARBA" id="ARBA00006817"/>
    </source>
</evidence>
<feature type="domain" description="Activator of Hsp90 ATPase homologue 1/2-like C-terminal" evidence="2">
    <location>
        <begin position="17"/>
        <end position="137"/>
    </location>
</feature>
<dbReference type="Gene3D" id="3.30.530.20">
    <property type="match status" value="1"/>
</dbReference>
<dbReference type="RefSeq" id="WP_212937820.1">
    <property type="nucleotide sequence ID" value="NZ_BORR01000001.1"/>
</dbReference>
<proteinExistence type="inferred from homology"/>
<evidence type="ECO:0000313" key="3">
    <source>
        <dbReference type="EMBL" id="GIO35391.1"/>
    </source>
</evidence>
<dbReference type="InterPro" id="IPR013538">
    <property type="entry name" value="ASHA1/2-like_C"/>
</dbReference>
<reference evidence="3 4" key="1">
    <citation type="submission" date="2021-03" db="EMBL/GenBank/DDBJ databases">
        <title>Antimicrobial resistance genes in bacteria isolated from Japanese honey, and their potential for conferring macrolide and lincosamide resistance in the American foulbrood pathogen Paenibacillus larvae.</title>
        <authorList>
            <person name="Okamoto M."/>
            <person name="Kumagai M."/>
            <person name="Kanamori H."/>
            <person name="Takamatsu D."/>
        </authorList>
    </citation>
    <scope>NUCLEOTIDE SEQUENCE [LARGE SCALE GENOMIC DNA]</scope>
    <source>
        <strain evidence="3 4">J41TS12</strain>
    </source>
</reference>
<comment type="caution">
    <text evidence="3">The sequence shown here is derived from an EMBL/GenBank/DDBJ whole genome shotgun (WGS) entry which is preliminary data.</text>
</comment>
<name>A0A919XLV7_9BACL</name>
<dbReference type="Proteomes" id="UP000681162">
    <property type="component" value="Unassembled WGS sequence"/>
</dbReference>
<protein>
    <recommendedName>
        <fullName evidence="2">Activator of Hsp90 ATPase homologue 1/2-like C-terminal domain-containing protein</fullName>
    </recommendedName>
</protein>
<dbReference type="CDD" id="cd07814">
    <property type="entry name" value="SRPBCC_CalC_Aha1-like"/>
    <property type="match status" value="1"/>
</dbReference>
<dbReference type="Pfam" id="PF08327">
    <property type="entry name" value="AHSA1"/>
    <property type="match status" value="1"/>
</dbReference>
<keyword evidence="4" id="KW-1185">Reference proteome</keyword>
<dbReference type="InterPro" id="IPR023393">
    <property type="entry name" value="START-like_dom_sf"/>
</dbReference>
<evidence type="ECO:0000259" key="2">
    <source>
        <dbReference type="Pfam" id="PF08327"/>
    </source>
</evidence>
<accession>A0A919XLV7</accession>
<organism evidence="3 4">
    <name type="scientific">Paenibacillus antibioticophila</name>
    <dbReference type="NCBI Taxonomy" id="1274374"/>
    <lineage>
        <taxon>Bacteria</taxon>
        <taxon>Bacillati</taxon>
        <taxon>Bacillota</taxon>
        <taxon>Bacilli</taxon>
        <taxon>Bacillales</taxon>
        <taxon>Paenibacillaceae</taxon>
        <taxon>Paenibacillus</taxon>
    </lineage>
</organism>
<gene>
    <name evidence="3" type="primary">yndB</name>
    <name evidence="3" type="ORF">J41TS12_02520</name>
</gene>
<comment type="similarity">
    <text evidence="1">Belongs to the AHA1 family.</text>
</comment>
<evidence type="ECO:0000313" key="4">
    <source>
        <dbReference type="Proteomes" id="UP000681162"/>
    </source>
</evidence>
<dbReference type="SUPFAM" id="SSF55961">
    <property type="entry name" value="Bet v1-like"/>
    <property type="match status" value="1"/>
</dbReference>
<dbReference type="EMBL" id="BORR01000001">
    <property type="protein sequence ID" value="GIO35391.1"/>
    <property type="molecule type" value="Genomic_DNA"/>
</dbReference>